<name>A0ABW5XD17_9MICO</name>
<reference evidence="2" key="1">
    <citation type="journal article" date="2019" name="Int. J. Syst. Evol. Microbiol.">
        <title>The Global Catalogue of Microorganisms (GCM) 10K type strain sequencing project: providing services to taxonomists for standard genome sequencing and annotation.</title>
        <authorList>
            <consortium name="The Broad Institute Genomics Platform"/>
            <consortium name="The Broad Institute Genome Sequencing Center for Infectious Disease"/>
            <person name="Wu L."/>
            <person name="Ma J."/>
        </authorList>
    </citation>
    <scope>NUCLEOTIDE SEQUENCE [LARGE SCALE GENOMIC DNA]</scope>
    <source>
        <strain evidence="2">KCTC 33576</strain>
    </source>
</reference>
<keyword evidence="2" id="KW-1185">Reference proteome</keyword>
<organism evidence="1 2">
    <name type="scientific">Populibacterium corticicola</name>
    <dbReference type="NCBI Taxonomy" id="1812826"/>
    <lineage>
        <taxon>Bacteria</taxon>
        <taxon>Bacillati</taxon>
        <taxon>Actinomycetota</taxon>
        <taxon>Actinomycetes</taxon>
        <taxon>Micrococcales</taxon>
        <taxon>Jonesiaceae</taxon>
        <taxon>Populibacterium</taxon>
    </lineage>
</organism>
<evidence type="ECO:0000313" key="2">
    <source>
        <dbReference type="Proteomes" id="UP001597391"/>
    </source>
</evidence>
<gene>
    <name evidence="1" type="ORF">ACFSYH_04690</name>
</gene>
<evidence type="ECO:0000313" key="1">
    <source>
        <dbReference type="EMBL" id="MFD2839865.1"/>
    </source>
</evidence>
<accession>A0ABW5XD17</accession>
<dbReference type="Proteomes" id="UP001597391">
    <property type="component" value="Unassembled WGS sequence"/>
</dbReference>
<proteinExistence type="predicted"/>
<protein>
    <submittedName>
        <fullName evidence="1">Uncharacterized protein</fullName>
    </submittedName>
</protein>
<dbReference type="RefSeq" id="WP_377465442.1">
    <property type="nucleotide sequence ID" value="NZ_JBHUOP010000002.1"/>
</dbReference>
<comment type="caution">
    <text evidence="1">The sequence shown here is derived from an EMBL/GenBank/DDBJ whole genome shotgun (WGS) entry which is preliminary data.</text>
</comment>
<sequence length="48" mass="5047">MFSRRTLLLIGDEPAALTAICPPSSALSLPRSTLRVARLGGGLVLELI</sequence>
<dbReference type="EMBL" id="JBHUOP010000002">
    <property type="protein sequence ID" value="MFD2839865.1"/>
    <property type="molecule type" value="Genomic_DNA"/>
</dbReference>